<dbReference type="InterPro" id="IPR002792">
    <property type="entry name" value="TRAM_dom"/>
</dbReference>
<evidence type="ECO:0000256" key="10">
    <source>
        <dbReference type="ARBA" id="ARBA00033765"/>
    </source>
</evidence>
<evidence type="ECO:0000256" key="8">
    <source>
        <dbReference type="ARBA" id="ARBA00023004"/>
    </source>
</evidence>
<dbReference type="GO" id="GO:0051539">
    <property type="term" value="F:4 iron, 4 sulfur cluster binding"/>
    <property type="evidence" value="ECO:0007669"/>
    <property type="project" value="UniProtKB-UniRule"/>
</dbReference>
<dbReference type="SFLD" id="SFLDS00029">
    <property type="entry name" value="Radical_SAM"/>
    <property type="match status" value="1"/>
</dbReference>
<evidence type="ECO:0000259" key="13">
    <source>
        <dbReference type="PROSITE" id="PS51449"/>
    </source>
</evidence>
<dbReference type="FunFam" id="3.40.50.12160:FF:000006">
    <property type="entry name" value="tRNA-2-methylthio-N(6)-dimethylallyladenosine synthase"/>
    <property type="match status" value="1"/>
</dbReference>
<organism evidence="15 16">
    <name type="scientific">Vallitalea guaymasensis</name>
    <dbReference type="NCBI Taxonomy" id="1185412"/>
    <lineage>
        <taxon>Bacteria</taxon>
        <taxon>Bacillati</taxon>
        <taxon>Bacillota</taxon>
        <taxon>Clostridia</taxon>
        <taxon>Lachnospirales</taxon>
        <taxon>Vallitaleaceae</taxon>
        <taxon>Vallitalea</taxon>
    </lineage>
</organism>
<comment type="function">
    <text evidence="1 11">Catalyzes the methylthiolation of N6-(dimethylallyl)adenosine (i(6)A), leading to the formation of 2-methylthio-N6-(dimethylallyl)adenosine (ms(2)i(6)A) at position 37 in tRNAs that read codons beginning with uridine.</text>
</comment>
<dbReference type="InterPro" id="IPR006638">
    <property type="entry name" value="Elp3/MiaA/NifB-like_rSAM"/>
</dbReference>
<comment type="subunit">
    <text evidence="11">Monomer.</text>
</comment>
<dbReference type="Pfam" id="PF00919">
    <property type="entry name" value="UPF0004"/>
    <property type="match status" value="1"/>
</dbReference>
<evidence type="ECO:0000256" key="4">
    <source>
        <dbReference type="ARBA" id="ARBA00022679"/>
    </source>
</evidence>
<evidence type="ECO:0000256" key="11">
    <source>
        <dbReference type="HAMAP-Rule" id="MF_01864"/>
    </source>
</evidence>
<gene>
    <name evidence="11 15" type="primary">miaB</name>
    <name evidence="15" type="ORF">HYG85_23675</name>
</gene>
<feature type="binding site" evidence="11">
    <location>
        <position position="193"/>
    </location>
    <ligand>
        <name>[4Fe-4S] cluster</name>
        <dbReference type="ChEBI" id="CHEBI:49883"/>
        <label>2</label>
        <note>4Fe-4S-S-AdoMet</note>
    </ligand>
</feature>
<dbReference type="Gene3D" id="3.80.30.20">
    <property type="entry name" value="tm_1862 like domain"/>
    <property type="match status" value="1"/>
</dbReference>
<evidence type="ECO:0000256" key="7">
    <source>
        <dbReference type="ARBA" id="ARBA00022723"/>
    </source>
</evidence>
<dbReference type="AlphaFoldDB" id="A0A8J8MFB9"/>
<keyword evidence="9 11" id="KW-0411">Iron-sulfur</keyword>
<dbReference type="SFLD" id="SFLDF00273">
    <property type="entry name" value="(dimethylallyl)adenosine_tRNA"/>
    <property type="match status" value="1"/>
</dbReference>
<dbReference type="GO" id="GO:0005829">
    <property type="term" value="C:cytosol"/>
    <property type="evidence" value="ECO:0007669"/>
    <property type="project" value="TreeGrafter"/>
</dbReference>
<evidence type="ECO:0000256" key="9">
    <source>
        <dbReference type="ARBA" id="ARBA00023014"/>
    </source>
</evidence>
<keyword evidence="6 11" id="KW-0819">tRNA processing</keyword>
<dbReference type="InterPro" id="IPR007197">
    <property type="entry name" value="rSAM"/>
</dbReference>
<dbReference type="InterPro" id="IPR058240">
    <property type="entry name" value="rSAM_sf"/>
</dbReference>
<dbReference type="InterPro" id="IPR013848">
    <property type="entry name" value="Methylthiotransferase_N"/>
</dbReference>
<dbReference type="EC" id="2.8.4.3" evidence="10 11"/>
<evidence type="ECO:0000256" key="2">
    <source>
        <dbReference type="ARBA" id="ARBA00022485"/>
    </source>
</evidence>
<dbReference type="InterPro" id="IPR005839">
    <property type="entry name" value="Methylthiotransferase"/>
</dbReference>
<evidence type="ECO:0000256" key="1">
    <source>
        <dbReference type="ARBA" id="ARBA00003234"/>
    </source>
</evidence>
<dbReference type="Proteomes" id="UP000677305">
    <property type="component" value="Chromosome"/>
</dbReference>
<dbReference type="FunFam" id="3.80.30.20:FF:000001">
    <property type="entry name" value="tRNA-2-methylthio-N(6)-dimethylallyladenosine synthase 2"/>
    <property type="match status" value="1"/>
</dbReference>
<feature type="domain" description="Radical SAM core" evidence="14">
    <location>
        <begin position="172"/>
        <end position="402"/>
    </location>
</feature>
<dbReference type="Pfam" id="PF01938">
    <property type="entry name" value="TRAM"/>
    <property type="match status" value="1"/>
</dbReference>
<keyword evidence="16" id="KW-1185">Reference proteome</keyword>
<dbReference type="SUPFAM" id="SSF102114">
    <property type="entry name" value="Radical SAM enzymes"/>
    <property type="match status" value="1"/>
</dbReference>
<evidence type="ECO:0000259" key="12">
    <source>
        <dbReference type="PROSITE" id="PS50926"/>
    </source>
</evidence>
<proteinExistence type="inferred from homology"/>
<dbReference type="PANTHER" id="PTHR43020:SF2">
    <property type="entry name" value="MITOCHONDRIAL TRNA METHYLTHIOTRANSFERASE CDK5RAP1"/>
    <property type="match status" value="1"/>
</dbReference>
<evidence type="ECO:0000313" key="16">
    <source>
        <dbReference type="Proteomes" id="UP000677305"/>
    </source>
</evidence>
<dbReference type="InterPro" id="IPR023404">
    <property type="entry name" value="rSAM_horseshoe"/>
</dbReference>
<comment type="subcellular location">
    <subcellularLocation>
        <location evidence="11">Cytoplasm</location>
    </subcellularLocation>
</comment>
<dbReference type="PROSITE" id="PS51449">
    <property type="entry name" value="MTTASE_N"/>
    <property type="match status" value="1"/>
</dbReference>
<dbReference type="PROSITE" id="PS01278">
    <property type="entry name" value="MTTASE_RADICAL"/>
    <property type="match status" value="1"/>
</dbReference>
<dbReference type="HAMAP" id="MF_01864">
    <property type="entry name" value="tRNA_metthiotr_MiaB"/>
    <property type="match status" value="1"/>
</dbReference>
<evidence type="ECO:0000256" key="3">
    <source>
        <dbReference type="ARBA" id="ARBA00022490"/>
    </source>
</evidence>
<dbReference type="InterPro" id="IPR006463">
    <property type="entry name" value="MiaB_methiolase"/>
</dbReference>
<feature type="binding site" evidence="11">
    <location>
        <position position="190"/>
    </location>
    <ligand>
        <name>[4Fe-4S] cluster</name>
        <dbReference type="ChEBI" id="CHEBI:49883"/>
        <label>2</label>
        <note>4Fe-4S-S-AdoMet</note>
    </ligand>
</feature>
<feature type="binding site" evidence="11">
    <location>
        <position position="76"/>
    </location>
    <ligand>
        <name>[4Fe-4S] cluster</name>
        <dbReference type="ChEBI" id="CHEBI:49883"/>
        <label>1</label>
    </ligand>
</feature>
<feature type="binding site" evidence="11">
    <location>
        <position position="186"/>
    </location>
    <ligand>
        <name>[4Fe-4S] cluster</name>
        <dbReference type="ChEBI" id="CHEBI:49883"/>
        <label>2</label>
        <note>4Fe-4S-S-AdoMet</note>
    </ligand>
</feature>
<dbReference type="PROSITE" id="PS51918">
    <property type="entry name" value="RADICAL_SAM"/>
    <property type="match status" value="1"/>
</dbReference>
<keyword evidence="3 11" id="KW-0963">Cytoplasm</keyword>
<sequence length="468" mass="53702">MNKNLDISHEESLRQKRIMDKLSKQIKGKGLKYYVSTFGCQMNAHDSEKLKGILEQIGYVPTEEEKDADFVIYNTCCVRENAELKVYGRLGSLKNNKKHKPGMLIALCGCMMQQDTVINEIKRAYKHVDILFGTHNLYKLAELIQTRLDTGRMVIDIWENYKEIVEDLPSIRKFKFKSSVNVMFGCNNFCTYCIVPYVRGRERSRKPEDIINEITDLVDDGVKEITLLGQNVNSYGKSLDKPLTFAKLIQEIEKIEGLERIRFMTSHPKDLSDELIEVIKTSKKLCDHIHLPFQSGSTSVLKKMNRRYTKDSYLELVSKIKEARPDVALTTDIIVGFPGETEQDFLDTLDVVKKVEFDNAFTFLYSIRTGTPAATMENQVPENVAKERFNRLLEVLNEIVYKKSKEKVGNTYDVLVEQINRQDDHLVSGRLGSNHLVHLKGNKDLIGKIVPVKIIESKGYYLIGEQIN</sequence>
<keyword evidence="2 11" id="KW-0004">4Fe-4S</keyword>
<reference evidence="15 16" key="1">
    <citation type="submission" date="2020-07" db="EMBL/GenBank/DDBJ databases">
        <title>Vallitalea guaymasensis genome.</title>
        <authorList>
            <person name="Postec A."/>
        </authorList>
    </citation>
    <scope>NUCLEOTIDE SEQUENCE [LARGE SCALE GENOMIC DNA]</scope>
    <source>
        <strain evidence="15 16">Ra1766G1</strain>
    </source>
</reference>
<dbReference type="EMBL" id="CP058561">
    <property type="protein sequence ID" value="QUH31768.1"/>
    <property type="molecule type" value="Genomic_DNA"/>
</dbReference>
<dbReference type="NCBIfam" id="TIGR00089">
    <property type="entry name" value="MiaB/RimO family radical SAM methylthiotransferase"/>
    <property type="match status" value="1"/>
</dbReference>
<keyword evidence="7 11" id="KW-0479">Metal-binding</keyword>
<accession>A0A8J8MFB9</accession>
<evidence type="ECO:0000259" key="14">
    <source>
        <dbReference type="PROSITE" id="PS51918"/>
    </source>
</evidence>
<dbReference type="RefSeq" id="WP_212691707.1">
    <property type="nucleotide sequence ID" value="NZ_CP058561.1"/>
</dbReference>
<evidence type="ECO:0000256" key="6">
    <source>
        <dbReference type="ARBA" id="ARBA00022694"/>
    </source>
</evidence>
<dbReference type="PANTHER" id="PTHR43020">
    <property type="entry name" value="CDK5 REGULATORY SUBUNIT-ASSOCIATED PROTEIN 1"/>
    <property type="match status" value="1"/>
</dbReference>
<protein>
    <recommendedName>
        <fullName evidence="10 11">tRNA-2-methylthio-N(6)-dimethylallyladenosine synthase</fullName>
        <ecNumber evidence="10 11">2.8.4.3</ecNumber>
    </recommendedName>
    <alternativeName>
        <fullName evidence="11">(Dimethylallyl)adenosine tRNA methylthiotransferase MiaB</fullName>
    </alternativeName>
    <alternativeName>
        <fullName evidence="11">tRNA-i(6)A37 methylthiotransferase</fullName>
    </alternativeName>
</protein>
<dbReference type="SFLD" id="SFLDG01061">
    <property type="entry name" value="methylthiotransferase"/>
    <property type="match status" value="1"/>
</dbReference>
<keyword evidence="5 11" id="KW-0949">S-adenosyl-L-methionine</keyword>
<feature type="binding site" evidence="11">
    <location>
        <position position="40"/>
    </location>
    <ligand>
        <name>[4Fe-4S] cluster</name>
        <dbReference type="ChEBI" id="CHEBI:49883"/>
        <label>1</label>
    </ligand>
</feature>
<name>A0A8J8MFB9_9FIRM</name>
<evidence type="ECO:0000313" key="15">
    <source>
        <dbReference type="EMBL" id="QUH31768.1"/>
    </source>
</evidence>
<comment type="cofactor">
    <cofactor evidence="11">
        <name>[4Fe-4S] cluster</name>
        <dbReference type="ChEBI" id="CHEBI:49883"/>
    </cofactor>
    <text evidence="11">Binds 2 [4Fe-4S] clusters. One cluster is coordinated with 3 cysteines and an exchangeable S-adenosyl-L-methionine.</text>
</comment>
<dbReference type="GO" id="GO:0046872">
    <property type="term" value="F:metal ion binding"/>
    <property type="evidence" value="ECO:0007669"/>
    <property type="project" value="UniProtKB-KW"/>
</dbReference>
<dbReference type="Pfam" id="PF04055">
    <property type="entry name" value="Radical_SAM"/>
    <property type="match status" value="1"/>
</dbReference>
<dbReference type="SMART" id="SM00729">
    <property type="entry name" value="Elp3"/>
    <property type="match status" value="1"/>
</dbReference>
<dbReference type="CDD" id="cd01335">
    <property type="entry name" value="Radical_SAM"/>
    <property type="match status" value="1"/>
</dbReference>
<dbReference type="NCBIfam" id="TIGR01574">
    <property type="entry name" value="miaB-methiolase"/>
    <property type="match status" value="1"/>
</dbReference>
<keyword evidence="8 11" id="KW-0408">Iron</keyword>
<keyword evidence="4 11" id="KW-0808">Transferase</keyword>
<dbReference type="Gene3D" id="3.40.50.12160">
    <property type="entry name" value="Methylthiotransferase, N-terminal domain"/>
    <property type="match status" value="1"/>
</dbReference>
<feature type="domain" description="TRAM" evidence="12">
    <location>
        <begin position="405"/>
        <end position="468"/>
    </location>
</feature>
<dbReference type="GO" id="GO:0035597">
    <property type="term" value="F:tRNA-2-methylthio-N(6)-dimethylallyladenosine(37) synthase activity"/>
    <property type="evidence" value="ECO:0007669"/>
    <property type="project" value="UniProtKB-EC"/>
</dbReference>
<dbReference type="SFLD" id="SFLDG01082">
    <property type="entry name" value="B12-binding_domain_containing"/>
    <property type="match status" value="1"/>
</dbReference>
<evidence type="ECO:0000256" key="5">
    <source>
        <dbReference type="ARBA" id="ARBA00022691"/>
    </source>
</evidence>
<feature type="domain" description="MTTase N-terminal" evidence="13">
    <location>
        <begin position="31"/>
        <end position="149"/>
    </location>
</feature>
<dbReference type="KEGG" id="vgu:HYG85_23675"/>
<dbReference type="PROSITE" id="PS50926">
    <property type="entry name" value="TRAM"/>
    <property type="match status" value="1"/>
</dbReference>
<dbReference type="InterPro" id="IPR038135">
    <property type="entry name" value="Methylthiotransferase_N_sf"/>
</dbReference>
<feature type="binding site" evidence="11">
    <location>
        <position position="110"/>
    </location>
    <ligand>
        <name>[4Fe-4S] cluster</name>
        <dbReference type="ChEBI" id="CHEBI:49883"/>
        <label>1</label>
    </ligand>
</feature>
<comment type="similarity">
    <text evidence="11">Belongs to the methylthiotransferase family. MiaB subfamily.</text>
</comment>
<dbReference type="InterPro" id="IPR020612">
    <property type="entry name" value="Methylthiotransferase_CS"/>
</dbReference>
<comment type="catalytic activity">
    <reaction evidence="11">
        <text>N(6)-dimethylallyladenosine(37) in tRNA + (sulfur carrier)-SH + AH2 + 2 S-adenosyl-L-methionine = 2-methylsulfanyl-N(6)-dimethylallyladenosine(37) in tRNA + (sulfur carrier)-H + 5'-deoxyadenosine + L-methionine + A + S-adenosyl-L-homocysteine + 2 H(+)</text>
        <dbReference type="Rhea" id="RHEA:37067"/>
        <dbReference type="Rhea" id="RHEA-COMP:10375"/>
        <dbReference type="Rhea" id="RHEA-COMP:10376"/>
        <dbReference type="Rhea" id="RHEA-COMP:14737"/>
        <dbReference type="Rhea" id="RHEA-COMP:14739"/>
        <dbReference type="ChEBI" id="CHEBI:13193"/>
        <dbReference type="ChEBI" id="CHEBI:15378"/>
        <dbReference type="ChEBI" id="CHEBI:17319"/>
        <dbReference type="ChEBI" id="CHEBI:17499"/>
        <dbReference type="ChEBI" id="CHEBI:29917"/>
        <dbReference type="ChEBI" id="CHEBI:57844"/>
        <dbReference type="ChEBI" id="CHEBI:57856"/>
        <dbReference type="ChEBI" id="CHEBI:59789"/>
        <dbReference type="ChEBI" id="CHEBI:64428"/>
        <dbReference type="ChEBI" id="CHEBI:74415"/>
        <dbReference type="ChEBI" id="CHEBI:74417"/>
        <dbReference type="EC" id="2.8.4.3"/>
    </reaction>
</comment>